<dbReference type="AlphaFoldDB" id="A0ABC9Z6F7"/>
<dbReference type="InterPro" id="IPR001544">
    <property type="entry name" value="Aminotrans_IV"/>
</dbReference>
<evidence type="ECO:0008006" key="3">
    <source>
        <dbReference type="Google" id="ProtNLM"/>
    </source>
</evidence>
<sequence>MGADEALLVSPEGHVLEGTSTSISWWRGDTLCAPPPGPGLLPGVTRALLGELASEAGHPVVTESATVSDLAKVPVWTLNALHGIRPVTEGLGRFLEADALAAARWQSRLAAVAIPISAASIPLVNT</sequence>
<evidence type="ECO:0000313" key="2">
    <source>
        <dbReference type="Proteomes" id="UP000037179"/>
    </source>
</evidence>
<protein>
    <recommendedName>
        <fullName evidence="3">Aminodeoxychorismate lyase</fullName>
    </recommendedName>
</protein>
<dbReference type="InterPro" id="IPR043132">
    <property type="entry name" value="BCAT-like_C"/>
</dbReference>
<evidence type="ECO:0000313" key="1">
    <source>
        <dbReference type="EMBL" id="GAP33449.1"/>
    </source>
</evidence>
<name>A0ABC9Z6F7_9NOCA</name>
<dbReference type="EMBL" id="BBYQ01000271">
    <property type="protein sequence ID" value="GAP33449.1"/>
    <property type="molecule type" value="Genomic_DNA"/>
</dbReference>
<organism evidence="1 2">
    <name type="scientific">Nocardia seriolae</name>
    <dbReference type="NCBI Taxonomy" id="37332"/>
    <lineage>
        <taxon>Bacteria</taxon>
        <taxon>Bacillati</taxon>
        <taxon>Actinomycetota</taxon>
        <taxon>Actinomycetes</taxon>
        <taxon>Mycobacteriales</taxon>
        <taxon>Nocardiaceae</taxon>
        <taxon>Nocardia</taxon>
    </lineage>
</organism>
<accession>A0ABC9Z6F7</accession>
<dbReference type="Proteomes" id="UP000037179">
    <property type="component" value="Unassembled WGS sequence"/>
</dbReference>
<proteinExistence type="predicted"/>
<dbReference type="Gene3D" id="3.20.10.10">
    <property type="entry name" value="D-amino Acid Aminotransferase, subunit A, domain 2"/>
    <property type="match status" value="1"/>
</dbReference>
<keyword evidence="2" id="KW-1185">Reference proteome</keyword>
<dbReference type="InterPro" id="IPR036038">
    <property type="entry name" value="Aminotransferase-like"/>
</dbReference>
<gene>
    <name evidence="1" type="ORF">NSK11_contig00271-0002</name>
</gene>
<reference evidence="1 2" key="2">
    <citation type="journal article" date="2016" name="Genome Announc.">
        <title>Draft Genome Sequence of Erythromycin- and Oxytetracycline-Sensitive Nocardia seriolae Strain U-1 (NBRC 110359).</title>
        <authorList>
            <person name="Imajoh M."/>
            <person name="Sukeda M."/>
            <person name="Shimizu M."/>
            <person name="Yamane J."/>
            <person name="Ohnishi K."/>
            <person name="Oshima S."/>
        </authorList>
    </citation>
    <scope>NUCLEOTIDE SEQUENCE [LARGE SCALE GENOMIC DNA]</scope>
    <source>
        <strain evidence="1 2">U-1</strain>
    </source>
</reference>
<dbReference type="Pfam" id="PF01063">
    <property type="entry name" value="Aminotran_4"/>
    <property type="match status" value="1"/>
</dbReference>
<comment type="caution">
    <text evidence="1">The sequence shown here is derived from an EMBL/GenBank/DDBJ whole genome shotgun (WGS) entry which is preliminary data.</text>
</comment>
<dbReference type="SUPFAM" id="SSF56752">
    <property type="entry name" value="D-aminoacid aminotransferase-like PLP-dependent enzymes"/>
    <property type="match status" value="1"/>
</dbReference>
<reference evidence="2" key="1">
    <citation type="submission" date="2015-07" db="EMBL/GenBank/DDBJ databases">
        <title>Nocardia seriolae U-1 whole genome shotgun sequence.</title>
        <authorList>
            <person name="Imajoh M."/>
            <person name="Fukumoto Y."/>
            <person name="Sukeda M."/>
            <person name="Yamane J."/>
            <person name="Yamasaki K."/>
            <person name="Shimizu M."/>
            <person name="Ohnishi K."/>
            <person name="Oshima S."/>
        </authorList>
    </citation>
    <scope>NUCLEOTIDE SEQUENCE [LARGE SCALE GENOMIC DNA]</scope>
    <source>
        <strain evidence="2">U-1</strain>
    </source>
</reference>